<keyword evidence="8" id="KW-1185">Reference proteome</keyword>
<dbReference type="GO" id="GO:0006508">
    <property type="term" value="P:proteolysis"/>
    <property type="evidence" value="ECO:0007669"/>
    <property type="project" value="UniProtKB-KW"/>
</dbReference>
<dbReference type="PROSITE" id="PS51935">
    <property type="entry name" value="NLPC_P60"/>
    <property type="match status" value="1"/>
</dbReference>
<dbReference type="Proteomes" id="UP000030595">
    <property type="component" value="Unassembled WGS sequence"/>
</dbReference>
<feature type="domain" description="SH3b" evidence="5">
    <location>
        <begin position="1"/>
        <end position="65"/>
    </location>
</feature>
<proteinExistence type="inferred from homology"/>
<dbReference type="InterPro" id="IPR051202">
    <property type="entry name" value="Peptidase_C40"/>
</dbReference>
<dbReference type="SUPFAM" id="SSF54001">
    <property type="entry name" value="Cysteine proteinases"/>
    <property type="match status" value="1"/>
</dbReference>
<comment type="caution">
    <text evidence="7">The sequence shown here is derived from an EMBL/GenBank/DDBJ whole genome shotgun (WGS) entry which is preliminary data.</text>
</comment>
<reference evidence="7 8" key="1">
    <citation type="submission" date="2014-02" db="EMBL/GenBank/DDBJ databases">
        <title>Draft genome sequence of Lysinibacillus massiliensis CCUG 49529.</title>
        <authorList>
            <person name="Zhang F."/>
            <person name="Wang G."/>
            <person name="Zhang L."/>
        </authorList>
    </citation>
    <scope>NUCLEOTIDE SEQUENCE [LARGE SCALE GENOMIC DNA]</scope>
    <source>
        <strain evidence="7 8">CCUG 49529</strain>
    </source>
</reference>
<evidence type="ECO:0000256" key="1">
    <source>
        <dbReference type="ARBA" id="ARBA00007074"/>
    </source>
</evidence>
<evidence type="ECO:0000259" key="6">
    <source>
        <dbReference type="PROSITE" id="PS51935"/>
    </source>
</evidence>
<evidence type="ECO:0000256" key="4">
    <source>
        <dbReference type="ARBA" id="ARBA00022807"/>
    </source>
</evidence>
<feature type="domain" description="SH3b" evidence="5">
    <location>
        <begin position="72"/>
        <end position="139"/>
    </location>
</feature>
<dbReference type="Gene3D" id="3.90.1720.10">
    <property type="entry name" value="endopeptidase domain like (from Nostoc punctiforme)"/>
    <property type="match status" value="1"/>
</dbReference>
<dbReference type="RefSeq" id="WP_036176903.1">
    <property type="nucleotide sequence ID" value="NZ_AVCZ01000019.1"/>
</dbReference>
<keyword evidence="2" id="KW-0645">Protease</keyword>
<evidence type="ECO:0000256" key="2">
    <source>
        <dbReference type="ARBA" id="ARBA00022670"/>
    </source>
</evidence>
<organism evidence="7 8">
    <name type="scientific">Ureibacillus massiliensis 4400831 = CIP 108448 = CCUG 49529</name>
    <dbReference type="NCBI Taxonomy" id="1211035"/>
    <lineage>
        <taxon>Bacteria</taxon>
        <taxon>Bacillati</taxon>
        <taxon>Bacillota</taxon>
        <taxon>Bacilli</taxon>
        <taxon>Bacillales</taxon>
        <taxon>Caryophanaceae</taxon>
        <taxon>Ureibacillus</taxon>
    </lineage>
</organism>
<dbReference type="PANTHER" id="PTHR47053:SF1">
    <property type="entry name" value="MUREIN DD-ENDOPEPTIDASE MEPH-RELATED"/>
    <property type="match status" value="1"/>
</dbReference>
<accession>A0A0A3J425</accession>
<dbReference type="Pfam" id="PF08239">
    <property type="entry name" value="SH3_3"/>
    <property type="match status" value="1"/>
</dbReference>
<dbReference type="Gene3D" id="2.30.30.40">
    <property type="entry name" value="SH3 Domains"/>
    <property type="match status" value="2"/>
</dbReference>
<evidence type="ECO:0000259" key="5">
    <source>
        <dbReference type="PROSITE" id="PS51781"/>
    </source>
</evidence>
<keyword evidence="4" id="KW-0788">Thiol protease</keyword>
<dbReference type="GO" id="GO:0008234">
    <property type="term" value="F:cysteine-type peptidase activity"/>
    <property type="evidence" value="ECO:0007669"/>
    <property type="project" value="UniProtKB-KW"/>
</dbReference>
<dbReference type="InterPro" id="IPR038765">
    <property type="entry name" value="Papain-like_cys_pep_sf"/>
</dbReference>
<name>A0A0A3J425_9BACL</name>
<sequence>MKAVVTSMIANLHAKPEATSELVDEVLYGMTVEILELCGESWLKVRTTYRYEGYCQKEHFLINDEKTKKWQNEAQHIIIQNFADLLRGPKIQNEKIITLVKGSIVQLLEEENLDHTWSKVKLVTGEIGYTRTKWIQEKIQEIKVPERDFRERVVQTALSYLKTPYRWGGKTPIGIDCSGLCLMAYMLNGSIIYRDAKIVDGFPVKQIPFEQIQKGDLIYFPGHIALYMGDDLYVHSSLGGNEVSINSLNDKHPNYRHDLATTITAVGSIF</sequence>
<comment type="similarity">
    <text evidence="1">Belongs to the peptidase C40 family.</text>
</comment>
<dbReference type="eggNOG" id="COG0791">
    <property type="taxonomic scope" value="Bacteria"/>
</dbReference>
<evidence type="ECO:0000313" key="8">
    <source>
        <dbReference type="Proteomes" id="UP000030595"/>
    </source>
</evidence>
<feature type="domain" description="NlpC/P60" evidence="6">
    <location>
        <begin position="147"/>
        <end position="267"/>
    </location>
</feature>
<keyword evidence="3" id="KW-0378">Hydrolase</keyword>
<dbReference type="InterPro" id="IPR000064">
    <property type="entry name" value="NLP_P60_dom"/>
</dbReference>
<protein>
    <submittedName>
        <fullName evidence="7">Peptidase</fullName>
    </submittedName>
</protein>
<evidence type="ECO:0000313" key="7">
    <source>
        <dbReference type="EMBL" id="KGR90460.1"/>
    </source>
</evidence>
<evidence type="ECO:0000256" key="3">
    <source>
        <dbReference type="ARBA" id="ARBA00022801"/>
    </source>
</evidence>
<dbReference type="Pfam" id="PF00877">
    <property type="entry name" value="NLPC_P60"/>
    <property type="match status" value="1"/>
</dbReference>
<dbReference type="PANTHER" id="PTHR47053">
    <property type="entry name" value="MUREIN DD-ENDOPEPTIDASE MEPH-RELATED"/>
    <property type="match status" value="1"/>
</dbReference>
<dbReference type="AlphaFoldDB" id="A0A0A3J425"/>
<dbReference type="OrthoDB" id="9813368at2"/>
<dbReference type="EMBL" id="JPVQ01000019">
    <property type="protein sequence ID" value="KGR90460.1"/>
    <property type="molecule type" value="Genomic_DNA"/>
</dbReference>
<gene>
    <name evidence="7" type="ORF">CD30_11655</name>
</gene>
<dbReference type="InterPro" id="IPR003646">
    <property type="entry name" value="SH3-like_bac-type"/>
</dbReference>
<dbReference type="PROSITE" id="PS51781">
    <property type="entry name" value="SH3B"/>
    <property type="match status" value="2"/>
</dbReference>